<dbReference type="OMA" id="IEFHHHK"/>
<dbReference type="OrthoDB" id="3980919at2759"/>
<name>A0A1E4RY17_CYBJN</name>
<proteinExistence type="predicted"/>
<organism evidence="2 3">
    <name type="scientific">Cyberlindnera jadinii (strain ATCC 18201 / CBS 1600 / BCRC 20928 / JCM 3617 / NBRC 0987 / NRRL Y-1542)</name>
    <name type="common">Torula yeast</name>
    <name type="synonym">Candida utilis</name>
    <dbReference type="NCBI Taxonomy" id="983966"/>
    <lineage>
        <taxon>Eukaryota</taxon>
        <taxon>Fungi</taxon>
        <taxon>Dikarya</taxon>
        <taxon>Ascomycota</taxon>
        <taxon>Saccharomycotina</taxon>
        <taxon>Saccharomycetes</taxon>
        <taxon>Phaffomycetales</taxon>
        <taxon>Phaffomycetaceae</taxon>
        <taxon>Cyberlindnera</taxon>
    </lineage>
</organism>
<dbReference type="Proteomes" id="UP000094389">
    <property type="component" value="Unassembled WGS sequence"/>
</dbReference>
<dbReference type="RefSeq" id="XP_020069193.1">
    <property type="nucleotide sequence ID" value="XM_020215522.1"/>
</dbReference>
<evidence type="ECO:0000256" key="1">
    <source>
        <dbReference type="SAM" id="MobiDB-lite"/>
    </source>
</evidence>
<gene>
    <name evidence="2" type="ORF">CYBJADRAFT_168830</name>
</gene>
<reference evidence="2 3" key="1">
    <citation type="journal article" date="2016" name="Proc. Natl. Acad. Sci. U.S.A.">
        <title>Comparative genomics of biotechnologically important yeasts.</title>
        <authorList>
            <person name="Riley R."/>
            <person name="Haridas S."/>
            <person name="Wolfe K.H."/>
            <person name="Lopes M.R."/>
            <person name="Hittinger C.T."/>
            <person name="Goeker M."/>
            <person name="Salamov A.A."/>
            <person name="Wisecaver J.H."/>
            <person name="Long T.M."/>
            <person name="Calvey C.H."/>
            <person name="Aerts A.L."/>
            <person name="Barry K.W."/>
            <person name="Choi C."/>
            <person name="Clum A."/>
            <person name="Coughlan A.Y."/>
            <person name="Deshpande S."/>
            <person name="Douglass A.P."/>
            <person name="Hanson S.J."/>
            <person name="Klenk H.-P."/>
            <person name="LaButti K.M."/>
            <person name="Lapidus A."/>
            <person name="Lindquist E.A."/>
            <person name="Lipzen A.M."/>
            <person name="Meier-Kolthoff J.P."/>
            <person name="Ohm R.A."/>
            <person name="Otillar R.P."/>
            <person name="Pangilinan J.L."/>
            <person name="Peng Y."/>
            <person name="Rokas A."/>
            <person name="Rosa C.A."/>
            <person name="Scheuner C."/>
            <person name="Sibirny A.A."/>
            <person name="Slot J.C."/>
            <person name="Stielow J.B."/>
            <person name="Sun H."/>
            <person name="Kurtzman C.P."/>
            <person name="Blackwell M."/>
            <person name="Grigoriev I.V."/>
            <person name="Jeffries T.W."/>
        </authorList>
    </citation>
    <scope>NUCLEOTIDE SEQUENCE [LARGE SCALE GENOMIC DNA]</scope>
    <source>
        <strain evidence="3">ATCC 18201 / CBS 1600 / BCRC 20928 / JCM 3617 / NBRC 0987 / NRRL Y-1542</strain>
    </source>
</reference>
<dbReference type="GeneID" id="30989918"/>
<protein>
    <submittedName>
        <fullName evidence="2">Uncharacterized protein</fullName>
    </submittedName>
</protein>
<dbReference type="EMBL" id="KV453936">
    <property type="protein sequence ID" value="ODV72154.1"/>
    <property type="molecule type" value="Genomic_DNA"/>
</dbReference>
<evidence type="ECO:0000313" key="3">
    <source>
        <dbReference type="Proteomes" id="UP000094389"/>
    </source>
</evidence>
<feature type="compositionally biased region" description="Basic and acidic residues" evidence="1">
    <location>
        <begin position="229"/>
        <end position="240"/>
    </location>
</feature>
<keyword evidence="3" id="KW-1185">Reference proteome</keyword>
<feature type="region of interest" description="Disordered" evidence="1">
    <location>
        <begin position="229"/>
        <end position="257"/>
    </location>
</feature>
<evidence type="ECO:0000313" key="2">
    <source>
        <dbReference type="EMBL" id="ODV72154.1"/>
    </source>
</evidence>
<sequence>MDYSQELSNFKYKIKRLLIEFHHHKNKTSHNKSVVHDRDRTKPLMTLRTLNNGNDSLKSIAIDETFDGFSCIGEAAVMRPSGDCDATFSITRGVVDTMKYIIGDLRRQSSEVSLQKKRDECQCPCHSNPHQIIYNQHLESCLQVCSLIPSNNNENIGTLEEQLLKSGVHYIGESQQPKQPSKFHRFMNWLHRGHQASSNSHIDCSGKMTSSSFDPEGRIEIITESHLPDVETSSPKERIKSPAQENRASSYARKRQNPVQSLIGLARDHTNDVRCSCSLCDKKQHKVGTQPWKVVMNDISLYAALLSTGSKPDTPTASFQPLVLDFTQSKHHYDREYDCQQIVMNDENVILDTDLLDLNEQPTTTLLPTRSKSLNASVKVTTKTNSTVLRSNQHSNRASTCTPQYTLDQTYGYPDVLLDYNYSDDDNDITYPLLPKSQLPKPANNSGSLEVLPLSIIHK</sequence>
<dbReference type="AlphaFoldDB" id="A0A1E4RY17"/>
<accession>A0A1E4RY17</accession>